<dbReference type="SUPFAM" id="SSF52799">
    <property type="entry name" value="(Phosphotyrosine protein) phosphatases II"/>
    <property type="match status" value="1"/>
</dbReference>
<organism evidence="3 4">
    <name type="scientific">Petrimonas mucosa</name>
    <dbReference type="NCBI Taxonomy" id="1642646"/>
    <lineage>
        <taxon>Bacteria</taxon>
        <taxon>Pseudomonadati</taxon>
        <taxon>Bacteroidota</taxon>
        <taxon>Bacteroidia</taxon>
        <taxon>Bacteroidales</taxon>
        <taxon>Dysgonomonadaceae</taxon>
        <taxon>Petrimonas</taxon>
    </lineage>
</organism>
<dbReference type="STRING" id="1642646.ING2E5A_0267"/>
<name>A0A1G4G3M6_9BACT</name>
<dbReference type="GO" id="GO:0004721">
    <property type="term" value="F:phosphoprotein phosphatase activity"/>
    <property type="evidence" value="ECO:0007669"/>
    <property type="project" value="InterPro"/>
</dbReference>
<dbReference type="Gene3D" id="3.90.190.10">
    <property type="entry name" value="Protein tyrosine phosphatase superfamily"/>
    <property type="match status" value="1"/>
</dbReference>
<reference evidence="3 4" key="1">
    <citation type="submission" date="2016-08" db="EMBL/GenBank/DDBJ databases">
        <authorList>
            <person name="Seilhamer J.J."/>
        </authorList>
    </citation>
    <scope>NUCLEOTIDE SEQUENCE [LARGE SCALE GENOMIC DNA]</scope>
    <source>
        <strain evidence="3">ING2-E5A</strain>
    </source>
</reference>
<evidence type="ECO:0000256" key="1">
    <source>
        <dbReference type="ARBA" id="ARBA00009580"/>
    </source>
</evidence>
<keyword evidence="4" id="KW-1185">Reference proteome</keyword>
<keyword evidence="2" id="KW-0732">Signal</keyword>
<dbReference type="PANTHER" id="PTHR31126:SF1">
    <property type="entry name" value="TYROSINE SPECIFIC PROTEIN PHOSPHATASES DOMAIN-CONTAINING PROTEIN"/>
    <property type="match status" value="1"/>
</dbReference>
<accession>A0A1G4G3M6</accession>
<dbReference type="Pfam" id="PF13350">
    <property type="entry name" value="Y_phosphatase3"/>
    <property type="match status" value="1"/>
</dbReference>
<gene>
    <name evidence="3" type="ORF">ING2E5A_0267</name>
</gene>
<comment type="similarity">
    <text evidence="1">Belongs to the protein-tyrosine phosphatase family.</text>
</comment>
<evidence type="ECO:0000313" key="3">
    <source>
        <dbReference type="EMBL" id="SCM55346.1"/>
    </source>
</evidence>
<dbReference type="KEGG" id="pmuc:ING2E5A_0267"/>
<sequence>MRVKRKNCLFISAFFLLFAAGCASTVKITSVAERTKDGELLLKWEVSPDQEGSINIYSSQTDGDISSFTPVKTSNISDQVTVINPSSPDIREFYILKTTSAYSGIVADRIIEMGNIKNFRDLGGYFTRSDQQMKWGKIFRSGDLSSATLYDQERIRRLNIKTIIDFRSEKTAGKYPILVHPNIRKISLPIIPMDTEKINEMMSDEKLTRSDAIRNVQDSYIGIIENYKNEFAEMFNILTDENNYPVLLSGSLGKDRVGLASFFILYALGIPQNIIIDDYLLSRQTIDVLTIAENVKTKPEYFQEAVTALMSVNHAYINYTIDYINQKYGSIDSYIEKELKLTPGKKTLLRKHLLYNQ</sequence>
<dbReference type="AlphaFoldDB" id="A0A1G4G3M6"/>
<dbReference type="Proteomes" id="UP000178485">
    <property type="component" value="Chromosome i"/>
</dbReference>
<dbReference type="EMBL" id="LT608328">
    <property type="protein sequence ID" value="SCM55346.1"/>
    <property type="molecule type" value="Genomic_DNA"/>
</dbReference>
<dbReference type="PROSITE" id="PS51257">
    <property type="entry name" value="PROKAR_LIPOPROTEIN"/>
    <property type="match status" value="1"/>
</dbReference>
<dbReference type="PANTHER" id="PTHR31126">
    <property type="entry name" value="TYROSINE-PROTEIN PHOSPHATASE"/>
    <property type="match status" value="1"/>
</dbReference>
<proteinExistence type="inferred from homology"/>
<protein>
    <recommendedName>
        <fullName evidence="5">Tyrosine-protein phosphatase</fullName>
    </recommendedName>
</protein>
<evidence type="ECO:0000256" key="2">
    <source>
        <dbReference type="SAM" id="SignalP"/>
    </source>
</evidence>
<evidence type="ECO:0008006" key="5">
    <source>
        <dbReference type="Google" id="ProtNLM"/>
    </source>
</evidence>
<evidence type="ECO:0000313" key="4">
    <source>
        <dbReference type="Proteomes" id="UP000178485"/>
    </source>
</evidence>
<feature type="signal peptide" evidence="2">
    <location>
        <begin position="1"/>
        <end position="19"/>
    </location>
</feature>
<dbReference type="InterPro" id="IPR026893">
    <property type="entry name" value="Tyr/Ser_Pase_IphP-type"/>
</dbReference>
<feature type="chain" id="PRO_5009603738" description="Tyrosine-protein phosphatase" evidence="2">
    <location>
        <begin position="20"/>
        <end position="357"/>
    </location>
</feature>
<dbReference type="InterPro" id="IPR029021">
    <property type="entry name" value="Prot-tyrosine_phosphatase-like"/>
</dbReference>